<keyword evidence="1" id="KW-0539">Nucleus</keyword>
<keyword evidence="4" id="KW-1185">Reference proteome</keyword>
<comment type="caution">
    <text evidence="3">The sequence shown here is derived from an EMBL/GenBank/DDBJ whole genome shotgun (WGS) entry which is preliminary data.</text>
</comment>
<proteinExistence type="inferred from homology"/>
<keyword evidence="1" id="KW-0479">Metal-binding</keyword>
<dbReference type="InterPro" id="IPR004330">
    <property type="entry name" value="FAR1_DNA_bnd_dom"/>
</dbReference>
<comment type="function">
    <text evidence="1">Putative transcription activator involved in regulating light control of development.</text>
</comment>
<dbReference type="Proteomes" id="UP000823388">
    <property type="component" value="Chromosome 9N"/>
</dbReference>
<organism evidence="3 4">
    <name type="scientific">Panicum virgatum</name>
    <name type="common">Blackwell switchgrass</name>
    <dbReference type="NCBI Taxonomy" id="38727"/>
    <lineage>
        <taxon>Eukaryota</taxon>
        <taxon>Viridiplantae</taxon>
        <taxon>Streptophyta</taxon>
        <taxon>Embryophyta</taxon>
        <taxon>Tracheophyta</taxon>
        <taxon>Spermatophyta</taxon>
        <taxon>Magnoliopsida</taxon>
        <taxon>Liliopsida</taxon>
        <taxon>Poales</taxon>
        <taxon>Poaceae</taxon>
        <taxon>PACMAD clade</taxon>
        <taxon>Panicoideae</taxon>
        <taxon>Panicodae</taxon>
        <taxon>Paniceae</taxon>
        <taxon>Panicinae</taxon>
        <taxon>Panicum</taxon>
        <taxon>Panicum sect. Hiantes</taxon>
    </lineage>
</organism>
<evidence type="ECO:0000256" key="1">
    <source>
        <dbReference type="RuleBase" id="RU367018"/>
    </source>
</evidence>
<gene>
    <name evidence="3" type="ORF">PVAP13_9NG129200</name>
</gene>
<evidence type="ECO:0000313" key="4">
    <source>
        <dbReference type="Proteomes" id="UP000823388"/>
    </source>
</evidence>
<reference evidence="3" key="1">
    <citation type="submission" date="2020-05" db="EMBL/GenBank/DDBJ databases">
        <title>WGS assembly of Panicum virgatum.</title>
        <authorList>
            <person name="Lovell J.T."/>
            <person name="Jenkins J."/>
            <person name="Shu S."/>
            <person name="Juenger T.E."/>
            <person name="Schmutz J."/>
        </authorList>
    </citation>
    <scope>NUCLEOTIDE SEQUENCE</scope>
    <source>
        <strain evidence="3">AP13</strain>
    </source>
</reference>
<dbReference type="InterPro" id="IPR031052">
    <property type="entry name" value="FHY3/FAR1"/>
</dbReference>
<dbReference type="EMBL" id="CM029054">
    <property type="protein sequence ID" value="KAG2535681.1"/>
    <property type="molecule type" value="Genomic_DNA"/>
</dbReference>
<dbReference type="GO" id="GO:0005634">
    <property type="term" value="C:nucleus"/>
    <property type="evidence" value="ECO:0007669"/>
    <property type="project" value="UniProtKB-SubCell"/>
</dbReference>
<dbReference type="AlphaFoldDB" id="A0A8T0MEC6"/>
<dbReference type="GO" id="GO:0006355">
    <property type="term" value="P:regulation of DNA-templated transcription"/>
    <property type="evidence" value="ECO:0007669"/>
    <property type="project" value="UniProtKB-UniRule"/>
</dbReference>
<comment type="similarity">
    <text evidence="1">Belongs to the FHY3/FAR1 family.</text>
</comment>
<dbReference type="GO" id="GO:0008270">
    <property type="term" value="F:zinc ion binding"/>
    <property type="evidence" value="ECO:0007669"/>
    <property type="project" value="UniProtKB-UniRule"/>
</dbReference>
<name>A0A8T0MEC6_PANVG</name>
<evidence type="ECO:0000313" key="3">
    <source>
        <dbReference type="EMBL" id="KAG2535681.1"/>
    </source>
</evidence>
<keyword evidence="1" id="KW-0862">Zinc</keyword>
<evidence type="ECO:0000259" key="2">
    <source>
        <dbReference type="Pfam" id="PF03101"/>
    </source>
</evidence>
<dbReference type="PANTHER" id="PTHR31669">
    <property type="entry name" value="PROTEIN FAR1-RELATED SEQUENCE 10-RELATED"/>
    <property type="match status" value="1"/>
</dbReference>
<feature type="domain" description="FAR1" evidence="2">
    <location>
        <begin position="18"/>
        <end position="78"/>
    </location>
</feature>
<dbReference type="PANTHER" id="PTHR31669:SF293">
    <property type="entry name" value="PROTEIN FAR1-RELATED SEQUENCE"/>
    <property type="match status" value="1"/>
</dbReference>
<dbReference type="Pfam" id="PF03101">
    <property type="entry name" value="FAR1"/>
    <property type="match status" value="1"/>
</dbReference>
<keyword evidence="1" id="KW-0863">Zinc-finger</keyword>
<sequence>MEFESDEAVKVFYIAYASRIGFSIIMRRFVCSKEGFRNKKQNYNTGKRKRSRATVREGCHAMIEVTQKYCGWWVVIHYIHSKSEVITLAKTSVLQENLITMNLHLGELGRNFKDQSANDQERLNAENSTFSYVFQVNKNDCLTHAFWADAKVRTSSYYDFGYKLDTSFNPPNIWFFQNWIAAMGSHHPTSLTTYYNEAIGSAAAKILNRCKEKLANIYSGYASFNEEFGVCINEPETTEIFESSWKKILDKYDLDDNLWLQSLYSIQQRWVPVYFKNVFTAELSATNGPESLGSCFKKYFHKTTTLPTLWRILTKPMLRIPSNMLKQVSEIYTVTVFNIFEEEFIESLGYYVSSLNNDGPIDMHKVTKEGTGSSFTVSYDATDKRAWCSCCSRDLGSCTKEAKNGFVLDECLQYSELYRDSLRYAREGSTSGQVFTFAQQTLQVAFF</sequence>
<comment type="subcellular location">
    <subcellularLocation>
        <location evidence="1">Nucleus</location>
    </subcellularLocation>
</comment>
<accession>A0A8T0MEC6</accession>
<protein>
    <recommendedName>
        <fullName evidence="1">Protein FAR1-RELATED SEQUENCE</fullName>
    </recommendedName>
</protein>